<dbReference type="PROSITE" id="PS00840">
    <property type="entry name" value="SUMT_2"/>
    <property type="match status" value="1"/>
</dbReference>
<evidence type="ECO:0000256" key="5">
    <source>
        <dbReference type="ARBA" id="ARBA00022679"/>
    </source>
</evidence>
<dbReference type="EC" id="2.1.1.133" evidence="9"/>
<protein>
    <submittedName>
        <fullName evidence="9">Precorrin-4 C(11)-methyltransferase</fullName>
        <ecNumber evidence="9">2.1.1.133</ecNumber>
    </submittedName>
</protein>
<dbReference type="GO" id="GO:0046026">
    <property type="term" value="F:precorrin-4 C11-methyltransferase activity"/>
    <property type="evidence" value="ECO:0007669"/>
    <property type="project" value="UniProtKB-EC"/>
</dbReference>
<evidence type="ECO:0000256" key="2">
    <source>
        <dbReference type="ARBA" id="ARBA00005879"/>
    </source>
</evidence>
<dbReference type="AlphaFoldDB" id="A0A5A8F2Y3"/>
<dbReference type="InterPro" id="IPR006362">
    <property type="entry name" value="Cbl_synth_CobM/CibF"/>
</dbReference>
<dbReference type="Gene3D" id="3.30.950.10">
    <property type="entry name" value="Methyltransferase, Cobalt-precorrin-4 Transmethylase, Domain 2"/>
    <property type="match status" value="1"/>
</dbReference>
<dbReference type="NCBIfam" id="TIGR01465">
    <property type="entry name" value="cobM_cbiF"/>
    <property type="match status" value="1"/>
</dbReference>
<keyword evidence="3" id="KW-0169">Cobalamin biosynthesis</keyword>
<evidence type="ECO:0000256" key="3">
    <source>
        <dbReference type="ARBA" id="ARBA00022573"/>
    </source>
</evidence>
<dbReference type="InterPro" id="IPR014776">
    <property type="entry name" value="4pyrrole_Mease_sub2"/>
</dbReference>
<dbReference type="PROSITE" id="PS00839">
    <property type="entry name" value="SUMT_1"/>
    <property type="match status" value="1"/>
</dbReference>
<keyword evidence="4 7" id="KW-0489">Methyltransferase</keyword>
<evidence type="ECO:0000256" key="4">
    <source>
        <dbReference type="ARBA" id="ARBA00022603"/>
    </source>
</evidence>
<dbReference type="InterPro" id="IPR014777">
    <property type="entry name" value="4pyrrole_Mease_sub1"/>
</dbReference>
<dbReference type="UniPathway" id="UPA00148"/>
<feature type="domain" description="Tetrapyrrole methylase" evidence="8">
    <location>
        <begin position="5"/>
        <end position="211"/>
    </location>
</feature>
<dbReference type="EMBL" id="VFJB01000006">
    <property type="protein sequence ID" value="KAA0257849.1"/>
    <property type="molecule type" value="Genomic_DNA"/>
</dbReference>
<proteinExistence type="inferred from homology"/>
<comment type="similarity">
    <text evidence="2 7">Belongs to the precorrin methyltransferase family.</text>
</comment>
<name>A0A5A8F2Y3_9BACT</name>
<dbReference type="Pfam" id="PF00590">
    <property type="entry name" value="TP_methylase"/>
    <property type="match status" value="1"/>
</dbReference>
<evidence type="ECO:0000256" key="7">
    <source>
        <dbReference type="RuleBase" id="RU003960"/>
    </source>
</evidence>
<keyword evidence="10" id="KW-1185">Reference proteome</keyword>
<dbReference type="OrthoDB" id="9815856at2"/>
<dbReference type="InterPro" id="IPR000878">
    <property type="entry name" value="4pyrrol_Mease"/>
</dbReference>
<dbReference type="InterPro" id="IPR050161">
    <property type="entry name" value="Siro_Cobalamin_biosynth"/>
</dbReference>
<dbReference type="InterPro" id="IPR035996">
    <property type="entry name" value="4pyrrol_Methylase_sf"/>
</dbReference>
<dbReference type="GO" id="GO:0032259">
    <property type="term" value="P:methylation"/>
    <property type="evidence" value="ECO:0007669"/>
    <property type="project" value="UniProtKB-KW"/>
</dbReference>
<dbReference type="RefSeq" id="WP_149266822.1">
    <property type="nucleotide sequence ID" value="NZ_VFJB01000006.1"/>
</dbReference>
<evidence type="ECO:0000313" key="10">
    <source>
        <dbReference type="Proteomes" id="UP000322876"/>
    </source>
</evidence>
<accession>A0A5A8F2Y3</accession>
<evidence type="ECO:0000313" key="9">
    <source>
        <dbReference type="EMBL" id="KAA0257849.1"/>
    </source>
</evidence>
<comment type="caution">
    <text evidence="9">The sequence shown here is derived from an EMBL/GenBank/DDBJ whole genome shotgun (WGS) entry which is preliminary data.</text>
</comment>
<dbReference type="SUPFAM" id="SSF53790">
    <property type="entry name" value="Tetrapyrrole methylase"/>
    <property type="match status" value="1"/>
</dbReference>
<dbReference type="Gene3D" id="3.40.1010.10">
    <property type="entry name" value="Cobalt-precorrin-4 Transmethylase, Domain 1"/>
    <property type="match status" value="1"/>
</dbReference>
<dbReference type="CDD" id="cd11641">
    <property type="entry name" value="Precorrin-4_C11-MT"/>
    <property type="match status" value="1"/>
</dbReference>
<dbReference type="InterPro" id="IPR003043">
    <property type="entry name" value="Uropor_MeTrfase_CS"/>
</dbReference>
<evidence type="ECO:0000259" key="8">
    <source>
        <dbReference type="Pfam" id="PF00590"/>
    </source>
</evidence>
<sequence length="262" mass="29351">MIDKKVYFIGAGPGDAELITLKGYNILKHADVVIYAGSLVNKEILKYAPANAEFFDSSSMNLDEIVDKMYKSFKTGKIVVRLHTGDPSIYGATYEQMIELDKLGVPYEVVPGVTSLFAAAAKLKVELTAPDISQTIVISRVEGRTGVPENEALDRLLSHGGTFVFYLSAKNVEKIKDKFLEKGWSNDTPVAICYKVSWDDEKIINCTIENLPDKMEKEGIRKHALIIVGNVLDKSLIKQYSKLYDKDFEHEYRKKGSRNSDN</sequence>
<gene>
    <name evidence="9" type="primary">cobM</name>
    <name evidence="9" type="ORF">FHQ18_08895</name>
</gene>
<organism evidence="9 10">
    <name type="scientific">Deferribacter autotrophicus</name>
    <dbReference type="NCBI Taxonomy" id="500465"/>
    <lineage>
        <taxon>Bacteria</taxon>
        <taxon>Pseudomonadati</taxon>
        <taxon>Deferribacterota</taxon>
        <taxon>Deferribacteres</taxon>
        <taxon>Deferribacterales</taxon>
        <taxon>Deferribacteraceae</taxon>
        <taxon>Deferribacter</taxon>
    </lineage>
</organism>
<comment type="pathway">
    <text evidence="1">Cofactor biosynthesis; adenosylcobalamin biosynthesis.</text>
</comment>
<evidence type="ECO:0000256" key="1">
    <source>
        <dbReference type="ARBA" id="ARBA00004953"/>
    </source>
</evidence>
<keyword evidence="6" id="KW-0949">S-adenosyl-L-methionine</keyword>
<dbReference type="PANTHER" id="PTHR45790:SF4">
    <property type="entry name" value="COBALT-PRECORRIN-4 C(11)-METHYLTRANSFERASE"/>
    <property type="match status" value="1"/>
</dbReference>
<dbReference type="PANTHER" id="PTHR45790">
    <property type="entry name" value="SIROHEME SYNTHASE-RELATED"/>
    <property type="match status" value="1"/>
</dbReference>
<evidence type="ECO:0000256" key="6">
    <source>
        <dbReference type="ARBA" id="ARBA00022691"/>
    </source>
</evidence>
<keyword evidence="5 7" id="KW-0808">Transferase</keyword>
<dbReference type="Proteomes" id="UP000322876">
    <property type="component" value="Unassembled WGS sequence"/>
</dbReference>
<dbReference type="GO" id="GO:0009236">
    <property type="term" value="P:cobalamin biosynthetic process"/>
    <property type="evidence" value="ECO:0007669"/>
    <property type="project" value="UniProtKB-UniPathway"/>
</dbReference>
<reference evidence="9 10" key="1">
    <citation type="submission" date="2019-06" db="EMBL/GenBank/DDBJ databases">
        <title>Genomic insights into carbon and energy metabolism of Deferribacter autotrophicus revealed new metabolic traits in the phylum Deferribacteres.</title>
        <authorList>
            <person name="Slobodkin A.I."/>
            <person name="Slobodkina G.B."/>
            <person name="Allioux M."/>
            <person name="Alain K."/>
            <person name="Jebbar M."/>
            <person name="Shadrin V."/>
            <person name="Kublanov I.V."/>
            <person name="Toshchakov S.V."/>
            <person name="Bonch-Osmolovskaya E.A."/>
        </authorList>
    </citation>
    <scope>NUCLEOTIDE SEQUENCE [LARGE SCALE GENOMIC DNA]</scope>
    <source>
        <strain evidence="9 10">SL50</strain>
    </source>
</reference>